<dbReference type="Proteomes" id="UP000828048">
    <property type="component" value="Chromosome 8"/>
</dbReference>
<sequence length="561" mass="62143">MNAAIGNIWASMLSLISPEVLLLIFGTIIFGTIVSMAEKEEVRRPRRRGRGSRRCRLGRMKGFDEKVDDFINMFNQQIKLQRYEEMLTIESGRGSKTDHGHHLTRSKSDTACEGEGHVHLVRSMSSISELTNMLVSTKNRSLIAIKDFDHCAGMLPNLKNELTGSCLLKFLDVLLSSCGGEKIFVLTTNHRDLYDAALLHPFNMDIHIHTSSPQPIALPDGGEIVELDSSEQKPLPDFDATINNTYQSGLLVSDSENKNMIEESKRWCMTESVPSLVDSTTRRSSIDFDALDNRAHLVMAHQINPIISFDTEEKGTREGVYGECLTKSVLSFDDSTKREPLPDFVATENEAHLVRAYQSGPIVFLSENKNRGESVKEECITKSILDLEDLQQHSGGRRGATEKSIGTIHDQGFHVTGNISWKSFDLLPREQPNDCLPLSSLGRLRLEGCVQPEKSPDLPRVAQINGVEQRVTKSPRYLGGLTAQVRLVEVAMPGVTKLSSGVGLMKDGSDIQLGLVNSTTVVVSLEIPAAWFGSVNFWSTGDPGVKKTRELRVRDGLNPDV</sequence>
<reference evidence="1 2" key="1">
    <citation type="journal article" date="2021" name="Hortic Res">
        <title>High-quality reference genome and annotation aids understanding of berry development for evergreen blueberry (Vaccinium darrowii).</title>
        <authorList>
            <person name="Yu J."/>
            <person name="Hulse-Kemp A.M."/>
            <person name="Babiker E."/>
            <person name="Staton M."/>
        </authorList>
    </citation>
    <scope>NUCLEOTIDE SEQUENCE [LARGE SCALE GENOMIC DNA]</scope>
    <source>
        <strain evidence="2">cv. NJ 8807/NJ 8810</strain>
        <tissue evidence="1">Young leaf</tissue>
    </source>
</reference>
<evidence type="ECO:0000313" key="1">
    <source>
        <dbReference type="EMBL" id="KAH7852613.1"/>
    </source>
</evidence>
<gene>
    <name evidence="1" type="ORF">Vadar_027017</name>
</gene>
<evidence type="ECO:0000313" key="2">
    <source>
        <dbReference type="Proteomes" id="UP000828048"/>
    </source>
</evidence>
<comment type="caution">
    <text evidence="1">The sequence shown here is derived from an EMBL/GenBank/DDBJ whole genome shotgun (WGS) entry which is preliminary data.</text>
</comment>
<dbReference type="EMBL" id="CM037158">
    <property type="protein sequence ID" value="KAH7852613.1"/>
    <property type="molecule type" value="Genomic_DNA"/>
</dbReference>
<organism evidence="1 2">
    <name type="scientific">Vaccinium darrowii</name>
    <dbReference type="NCBI Taxonomy" id="229202"/>
    <lineage>
        <taxon>Eukaryota</taxon>
        <taxon>Viridiplantae</taxon>
        <taxon>Streptophyta</taxon>
        <taxon>Embryophyta</taxon>
        <taxon>Tracheophyta</taxon>
        <taxon>Spermatophyta</taxon>
        <taxon>Magnoliopsida</taxon>
        <taxon>eudicotyledons</taxon>
        <taxon>Gunneridae</taxon>
        <taxon>Pentapetalae</taxon>
        <taxon>asterids</taxon>
        <taxon>Ericales</taxon>
        <taxon>Ericaceae</taxon>
        <taxon>Vaccinioideae</taxon>
        <taxon>Vaccinieae</taxon>
        <taxon>Vaccinium</taxon>
    </lineage>
</organism>
<protein>
    <submittedName>
        <fullName evidence="1">Uncharacterized protein</fullName>
    </submittedName>
</protein>
<name>A0ACB7YHG8_9ERIC</name>
<accession>A0ACB7YHG8</accession>
<proteinExistence type="predicted"/>
<keyword evidence="2" id="KW-1185">Reference proteome</keyword>